<feature type="binding site" evidence="1">
    <location>
        <position position="73"/>
    </location>
    <ligand>
        <name>S-adenosyl-L-methionine</name>
        <dbReference type="ChEBI" id="CHEBI:59789"/>
    </ligand>
</feature>
<dbReference type="NCBIfam" id="NF008264">
    <property type="entry name" value="PRK11036.1"/>
    <property type="match status" value="1"/>
</dbReference>
<feature type="binding site" evidence="1">
    <location>
        <begin position="52"/>
        <end position="53"/>
    </location>
    <ligand>
        <name>S-adenosyl-L-methionine</name>
        <dbReference type="ChEBI" id="CHEBI:59789"/>
    </ligand>
</feature>
<accession>A0A6C8H4A2</accession>
<dbReference type="PANTHER" id="PTHR43861">
    <property type="entry name" value="TRANS-ACONITATE 2-METHYLTRANSFERASE-RELATED"/>
    <property type="match status" value="1"/>
</dbReference>
<proteinExistence type="inferred from homology"/>
<keyword evidence="1 3" id="KW-0489">Methyltransferase</keyword>
<dbReference type="Pfam" id="PF13847">
    <property type="entry name" value="Methyltransf_31"/>
    <property type="match status" value="1"/>
</dbReference>
<comment type="similarity">
    <text evidence="1">Belongs to the class I-like SAM-binding methyltransferase superfamily. CmoM family.</text>
</comment>
<feature type="binding site" evidence="1">
    <location>
        <position position="26"/>
    </location>
    <ligand>
        <name>S-adenosyl-L-methionine</name>
        <dbReference type="ChEBI" id="CHEBI:59789"/>
    </ligand>
</feature>
<dbReference type="AlphaFoldDB" id="A0A6C8H4A2"/>
<dbReference type="Proteomes" id="UP000003915">
    <property type="component" value="Unassembled WGS sequence"/>
</dbReference>
<feature type="domain" description="Methyltransferase" evidence="2">
    <location>
        <begin position="45"/>
        <end position="180"/>
    </location>
</feature>
<dbReference type="InterPro" id="IPR029063">
    <property type="entry name" value="SAM-dependent_MTases_sf"/>
</dbReference>
<comment type="function">
    <text evidence="1">Catalyzes the methylation of 5-carboxymethoxyuridine (cmo5U) to form 5-methoxycarbonylmethoxyuridine (mcmo5U) at position 34 in tRNAs.</text>
</comment>
<keyword evidence="1 3" id="KW-0808">Transferase</keyword>
<protein>
    <recommendedName>
        <fullName evidence="1">tRNA 5-carboxymethoxyuridine methyltransferase</fullName>
        <ecNumber evidence="1">2.1.1.-</ecNumber>
    </recommendedName>
    <alternativeName>
        <fullName evidence="1">cmo5U methyltransferase</fullName>
    </alternativeName>
</protein>
<organism evidence="3 4">
    <name type="scientific">Salmonella enterica subsp. enterica serovar Uganda str. R8-3404</name>
    <dbReference type="NCBI Taxonomy" id="913083"/>
    <lineage>
        <taxon>Bacteria</taxon>
        <taxon>Pseudomonadati</taxon>
        <taxon>Pseudomonadota</taxon>
        <taxon>Gammaproteobacteria</taxon>
        <taxon>Enterobacterales</taxon>
        <taxon>Enterobacteriaceae</taxon>
        <taxon>Salmonella</taxon>
    </lineage>
</organism>
<dbReference type="GO" id="GO:0006400">
    <property type="term" value="P:tRNA modification"/>
    <property type="evidence" value="ECO:0007669"/>
    <property type="project" value="UniProtKB-UniRule"/>
</dbReference>
<feature type="binding site" evidence="1">
    <location>
        <begin position="115"/>
        <end position="116"/>
    </location>
    <ligand>
        <name>S-adenosyl-L-methionine</name>
        <dbReference type="ChEBI" id="CHEBI:59789"/>
    </ligand>
</feature>
<comment type="catalytic activity">
    <reaction evidence="1">
        <text>5-carboxymethoxyuridine(34) in tRNA + S-adenosyl-L-methionine = 5-methoxycarbonylmethoxyuridine(34) in tRNA + S-adenosyl-L-homocysteine</text>
        <dbReference type="Rhea" id="RHEA:54080"/>
        <dbReference type="Rhea" id="RHEA-COMP:13383"/>
        <dbReference type="Rhea" id="RHEA-COMP:13781"/>
        <dbReference type="ChEBI" id="CHEBI:57856"/>
        <dbReference type="ChEBI" id="CHEBI:59789"/>
        <dbReference type="ChEBI" id="CHEBI:136879"/>
        <dbReference type="ChEBI" id="CHEBI:138053"/>
    </reaction>
</comment>
<dbReference type="GO" id="GO:0008757">
    <property type="term" value="F:S-adenosylmethionine-dependent methyltransferase activity"/>
    <property type="evidence" value="ECO:0007669"/>
    <property type="project" value="InterPro"/>
</dbReference>
<dbReference type="GO" id="GO:0032259">
    <property type="term" value="P:methylation"/>
    <property type="evidence" value="ECO:0007669"/>
    <property type="project" value="UniProtKB-KW"/>
</dbReference>
<evidence type="ECO:0000259" key="2">
    <source>
        <dbReference type="Pfam" id="PF13847"/>
    </source>
</evidence>
<gene>
    <name evidence="1" type="primary">cmoM</name>
    <name evidence="3" type="ORF">LTSEUGA_1517</name>
</gene>
<evidence type="ECO:0000256" key="1">
    <source>
        <dbReference type="HAMAP-Rule" id="MF_02057"/>
    </source>
</evidence>
<name>A0A6C8H4A2_SALET</name>
<evidence type="ECO:0000313" key="4">
    <source>
        <dbReference type="Proteomes" id="UP000003915"/>
    </source>
</evidence>
<evidence type="ECO:0000313" key="3">
    <source>
        <dbReference type="EMBL" id="EHC93744.1"/>
    </source>
</evidence>
<dbReference type="PANTHER" id="PTHR43861:SF1">
    <property type="entry name" value="TRANS-ACONITATE 2-METHYLTRANSFERASE"/>
    <property type="match status" value="1"/>
</dbReference>
<dbReference type="GO" id="GO:0097697">
    <property type="term" value="F:tRNA (5-carboxymethoxyuridine(34)-5-O)-methyltransferase activity"/>
    <property type="evidence" value="ECO:0007669"/>
    <property type="project" value="UniProtKB-UniRule"/>
</dbReference>
<dbReference type="EMBL" id="AFCV01000414">
    <property type="protein sequence ID" value="EHC93744.1"/>
    <property type="molecule type" value="Genomic_DNA"/>
</dbReference>
<dbReference type="EC" id="2.1.1.-" evidence="1"/>
<dbReference type="SUPFAM" id="SSF53335">
    <property type="entry name" value="S-adenosyl-L-methionine-dependent methyltransferases"/>
    <property type="match status" value="1"/>
</dbReference>
<dbReference type="HAMAP" id="MF_02057">
    <property type="entry name" value="tRNA_methyltr_CmoM"/>
    <property type="match status" value="1"/>
</dbReference>
<keyword evidence="1" id="KW-0949">S-adenosyl-L-methionine</keyword>
<dbReference type="CDD" id="cd02440">
    <property type="entry name" value="AdoMet_MTases"/>
    <property type="match status" value="1"/>
</dbReference>
<dbReference type="InterPro" id="IPR025714">
    <property type="entry name" value="Methyltranfer_dom"/>
</dbReference>
<keyword evidence="1" id="KW-0819">tRNA processing</keyword>
<reference evidence="3 4" key="1">
    <citation type="journal article" date="2011" name="BMC Genomics">
        <title>Genome sequencing reveals diversification of virulence factor content and possible host adaptation in distinct subpopulations of Salmonella enterica.</title>
        <authorList>
            <person name="den Bakker H.C."/>
            <person name="Moreno Switt A.I."/>
            <person name="Govoni G."/>
            <person name="Cummings C.A."/>
            <person name="Ranieri M.L."/>
            <person name="Degoricija L."/>
            <person name="Hoelzer K."/>
            <person name="Rodriguez-Rivera L.D."/>
            <person name="Brown S."/>
            <person name="Bolchacova E."/>
            <person name="Furtado M.R."/>
            <person name="Wiedmann M."/>
        </authorList>
    </citation>
    <scope>NUCLEOTIDE SEQUENCE [LARGE SCALE GENOMIC DNA]</scope>
    <source>
        <strain evidence="3 4">R8-3404</strain>
    </source>
</reference>
<feature type="binding site" evidence="1">
    <location>
        <position position="132"/>
    </location>
    <ligand>
        <name>S-adenosyl-L-methionine</name>
        <dbReference type="ChEBI" id="CHEBI:59789"/>
    </ligand>
</feature>
<dbReference type="InterPro" id="IPR033664">
    <property type="entry name" value="Cmo5U_methylTrfase"/>
</dbReference>
<dbReference type="Gene3D" id="3.40.50.150">
    <property type="entry name" value="Vaccinia Virus protein VP39"/>
    <property type="match status" value="1"/>
</dbReference>
<sequence length="280" mass="31760">MQDRNFDDIAEKFSRNIYGTTKGQLRQAILWQDLDRVLEEIGGRKLRVLDAGGGEGQTAIKMAERGHQVTLCDLSGEMIARARQLGEMIARARRARQAAEAKGVSKDMHFIQCPAQDVASHLESPVDLILFHAVLEWVADPVGVLETLWSVLRPGGVLSLMFYNANGLLMHNMVAGNFDYVQAGMPKRKKRTLSPDYPRDPAQVYQWLEAIGWQITGKTGVRVFHDYLREKHQQRDCYETLVELETRYCRQEPYISLGRYIHVTAIKSPALAADARITYE</sequence>
<comment type="caution">
    <text evidence="3">The sequence shown here is derived from an EMBL/GenBank/DDBJ whole genome shotgun (WGS) entry which is preliminary data.</text>
</comment>